<dbReference type="CDD" id="cd01741">
    <property type="entry name" value="GATase1_1"/>
    <property type="match status" value="1"/>
</dbReference>
<dbReference type="InterPro" id="IPR017926">
    <property type="entry name" value="GATASE"/>
</dbReference>
<name>A0A9D7HNP8_9PROT</name>
<dbReference type="Gene3D" id="3.40.50.880">
    <property type="match status" value="1"/>
</dbReference>
<dbReference type="Proteomes" id="UP000807785">
    <property type="component" value="Unassembled WGS sequence"/>
</dbReference>
<comment type="caution">
    <text evidence="2">The sequence shown here is derived from an EMBL/GenBank/DDBJ whole genome shotgun (WGS) entry which is preliminary data.</text>
</comment>
<dbReference type="PANTHER" id="PTHR42695:SF5">
    <property type="entry name" value="GLUTAMINE AMIDOTRANSFERASE YLR126C-RELATED"/>
    <property type="match status" value="1"/>
</dbReference>
<gene>
    <name evidence="2" type="ORF">IPH26_19430</name>
</gene>
<proteinExistence type="predicted"/>
<dbReference type="InterPro" id="IPR029062">
    <property type="entry name" value="Class_I_gatase-like"/>
</dbReference>
<dbReference type="InterPro" id="IPR044992">
    <property type="entry name" value="ChyE-like"/>
</dbReference>
<accession>A0A9D7HNP8</accession>
<dbReference type="SUPFAM" id="SSF52317">
    <property type="entry name" value="Class I glutamine amidotransferase-like"/>
    <property type="match status" value="1"/>
</dbReference>
<evidence type="ECO:0000313" key="2">
    <source>
        <dbReference type="EMBL" id="MBK6975008.1"/>
    </source>
</evidence>
<dbReference type="EMBL" id="JADJEV010000005">
    <property type="protein sequence ID" value="MBK6975008.1"/>
    <property type="molecule type" value="Genomic_DNA"/>
</dbReference>
<dbReference type="Pfam" id="PF00117">
    <property type="entry name" value="GATase"/>
    <property type="match status" value="1"/>
</dbReference>
<keyword evidence="2" id="KW-0315">Glutamine amidotransferase</keyword>
<evidence type="ECO:0000313" key="3">
    <source>
        <dbReference type="Proteomes" id="UP000807785"/>
    </source>
</evidence>
<organism evidence="2 3">
    <name type="scientific">Candidatus Methylophosphatis roskildensis</name>
    <dbReference type="NCBI Taxonomy" id="2899263"/>
    <lineage>
        <taxon>Bacteria</taxon>
        <taxon>Pseudomonadati</taxon>
        <taxon>Pseudomonadota</taxon>
        <taxon>Betaproteobacteria</taxon>
        <taxon>Nitrosomonadales</taxon>
        <taxon>Sterolibacteriaceae</taxon>
        <taxon>Candidatus Methylophosphatis</taxon>
    </lineage>
</organism>
<evidence type="ECO:0000259" key="1">
    <source>
        <dbReference type="Pfam" id="PF00117"/>
    </source>
</evidence>
<dbReference type="AlphaFoldDB" id="A0A9D7HNP8"/>
<dbReference type="PANTHER" id="PTHR42695">
    <property type="entry name" value="GLUTAMINE AMIDOTRANSFERASE YLR126C-RELATED"/>
    <property type="match status" value="1"/>
</dbReference>
<reference evidence="2" key="1">
    <citation type="submission" date="2020-10" db="EMBL/GenBank/DDBJ databases">
        <title>Connecting structure to function with the recovery of over 1000 high-quality activated sludge metagenome-assembled genomes encoding full-length rRNA genes using long-read sequencing.</title>
        <authorList>
            <person name="Singleton C.M."/>
            <person name="Petriglieri F."/>
            <person name="Kristensen J.M."/>
            <person name="Kirkegaard R.H."/>
            <person name="Michaelsen T.Y."/>
            <person name="Andersen M.H."/>
            <person name="Karst S.M."/>
            <person name="Dueholm M.S."/>
            <person name="Nielsen P.H."/>
            <person name="Albertsen M."/>
        </authorList>
    </citation>
    <scope>NUCLEOTIDE SEQUENCE</scope>
    <source>
        <strain evidence="2">Bjer_18-Q3-R1-45_BAT3C.347</strain>
    </source>
</reference>
<sequence length="236" mass="25525">MRPIAVVQNAHDDGPGHFGAFMAAQSMPLRVFHASNGEDLPRMLDDFSGLAVLGGPMSANDDLPLLRQTEALIRAAMRDDVPVLGHCLGGQLMARALGGRVTRAAQPEIGWIDIAARPGTGAAEWFGADALSIFHWHAETFSVPPGARHLAASAWCENQAFACGDLRLAMQFHCEITVDKIDAWLDSQTGRAEIAAHAVDSVQTPVRIRALTQSRIAASLVTAEHIYTRWMRGLRT</sequence>
<protein>
    <submittedName>
        <fullName evidence="2">Type 1 glutamine amidotransferase</fullName>
    </submittedName>
</protein>
<feature type="domain" description="Glutamine amidotransferase" evidence="1">
    <location>
        <begin position="43"/>
        <end position="178"/>
    </location>
</feature>
<dbReference type="PROSITE" id="PS51273">
    <property type="entry name" value="GATASE_TYPE_1"/>
    <property type="match status" value="1"/>
</dbReference>
<dbReference type="GO" id="GO:0005829">
    <property type="term" value="C:cytosol"/>
    <property type="evidence" value="ECO:0007669"/>
    <property type="project" value="TreeGrafter"/>
</dbReference>